<evidence type="ECO:0000313" key="3">
    <source>
        <dbReference type="Proteomes" id="UP001066276"/>
    </source>
</evidence>
<sequence>MSSHKPSRATPPSLTPCYQVGIENAQLRSRRAGRMPFHMSWRVLNVCGPIHLGALIGTNPPRCCIVVGPSVIIESAQHSVKGHYQPRELPRVKGGVSLMPGREVVSWSRNIPELMATEDRKEQEDEEPGITETAVRTSVTTGPSGAEEPQRRTEDRWPRGAYS</sequence>
<feature type="region of interest" description="Disordered" evidence="1">
    <location>
        <begin position="115"/>
        <end position="163"/>
    </location>
</feature>
<keyword evidence="3" id="KW-1185">Reference proteome</keyword>
<comment type="caution">
    <text evidence="2">The sequence shown here is derived from an EMBL/GenBank/DDBJ whole genome shotgun (WGS) entry which is preliminary data.</text>
</comment>
<protein>
    <submittedName>
        <fullName evidence="2">Uncharacterized protein</fullName>
    </submittedName>
</protein>
<proteinExistence type="predicted"/>
<accession>A0AAV7WTQ3</accession>
<reference evidence="2" key="1">
    <citation type="journal article" date="2022" name="bioRxiv">
        <title>Sequencing and chromosome-scale assembly of the giantPleurodeles waltlgenome.</title>
        <authorList>
            <person name="Brown T."/>
            <person name="Elewa A."/>
            <person name="Iarovenko S."/>
            <person name="Subramanian E."/>
            <person name="Araus A.J."/>
            <person name="Petzold A."/>
            <person name="Susuki M."/>
            <person name="Suzuki K.-i.T."/>
            <person name="Hayashi T."/>
            <person name="Toyoda A."/>
            <person name="Oliveira C."/>
            <person name="Osipova E."/>
            <person name="Leigh N.D."/>
            <person name="Simon A."/>
            <person name="Yun M.H."/>
        </authorList>
    </citation>
    <scope>NUCLEOTIDE SEQUENCE</scope>
    <source>
        <strain evidence="2">20211129_DDA</strain>
        <tissue evidence="2">Liver</tissue>
    </source>
</reference>
<gene>
    <name evidence="2" type="ORF">NDU88_005071</name>
</gene>
<dbReference type="AlphaFoldDB" id="A0AAV7WTQ3"/>
<organism evidence="2 3">
    <name type="scientific">Pleurodeles waltl</name>
    <name type="common">Iberian ribbed newt</name>
    <dbReference type="NCBI Taxonomy" id="8319"/>
    <lineage>
        <taxon>Eukaryota</taxon>
        <taxon>Metazoa</taxon>
        <taxon>Chordata</taxon>
        <taxon>Craniata</taxon>
        <taxon>Vertebrata</taxon>
        <taxon>Euteleostomi</taxon>
        <taxon>Amphibia</taxon>
        <taxon>Batrachia</taxon>
        <taxon>Caudata</taxon>
        <taxon>Salamandroidea</taxon>
        <taxon>Salamandridae</taxon>
        <taxon>Pleurodelinae</taxon>
        <taxon>Pleurodeles</taxon>
    </lineage>
</organism>
<evidence type="ECO:0000313" key="2">
    <source>
        <dbReference type="EMBL" id="KAJ1217477.1"/>
    </source>
</evidence>
<feature type="compositionally biased region" description="Polar residues" evidence="1">
    <location>
        <begin position="134"/>
        <end position="143"/>
    </location>
</feature>
<feature type="compositionally biased region" description="Basic and acidic residues" evidence="1">
    <location>
        <begin position="148"/>
        <end position="163"/>
    </location>
</feature>
<dbReference type="Proteomes" id="UP001066276">
    <property type="component" value="Chromosome 1_1"/>
</dbReference>
<name>A0AAV7WTQ3_PLEWA</name>
<evidence type="ECO:0000256" key="1">
    <source>
        <dbReference type="SAM" id="MobiDB-lite"/>
    </source>
</evidence>
<dbReference type="EMBL" id="JANPWB010000001">
    <property type="protein sequence ID" value="KAJ1217477.1"/>
    <property type="molecule type" value="Genomic_DNA"/>
</dbReference>